<name>A0AAD7H120_MYCRO</name>
<feature type="compositionally biased region" description="Polar residues" evidence="1">
    <location>
        <begin position="45"/>
        <end position="54"/>
    </location>
</feature>
<keyword evidence="3" id="KW-1185">Reference proteome</keyword>
<dbReference type="AlphaFoldDB" id="A0AAD7H120"/>
<protein>
    <submittedName>
        <fullName evidence="2">Uncharacterized protein</fullName>
    </submittedName>
</protein>
<proteinExistence type="predicted"/>
<sequence>MLGERRTRPPSRITETIHTLRGEYFRHTQNIAQKQKRVLPNLKTTSLTHNSPTLPANLLADSAYSTDKPRPARDTREALFVSRRPDPPQHDPTTTPTQRAEALSVVLPIVVECHQGGVPPLTLMCLQILITSSFEDDFFETILPFIPTHLRHDLLRWTAVHYPLTNHQLHALCGPEGHVGGELVVIGPNATVCEDQFKSAEQSRSAEWESDDWRPLPPMHTFILVSGHIGFSTLCSLPATLTHLALINLPAPVSLHRLPSTCPLVECLDLSYNTWLVAEKEARERLGTVKWSRWHQLHKLGFRGCQLPADIMVEVNKGRWDDVRVVV</sequence>
<evidence type="ECO:0000256" key="1">
    <source>
        <dbReference type="SAM" id="MobiDB-lite"/>
    </source>
</evidence>
<evidence type="ECO:0000313" key="3">
    <source>
        <dbReference type="Proteomes" id="UP001221757"/>
    </source>
</evidence>
<gene>
    <name evidence="2" type="ORF">B0H17DRAFT_1124311</name>
</gene>
<evidence type="ECO:0000313" key="2">
    <source>
        <dbReference type="EMBL" id="KAJ7709798.1"/>
    </source>
</evidence>
<comment type="caution">
    <text evidence="2">The sequence shown here is derived from an EMBL/GenBank/DDBJ whole genome shotgun (WGS) entry which is preliminary data.</text>
</comment>
<feature type="region of interest" description="Disordered" evidence="1">
    <location>
        <begin position="45"/>
        <end position="98"/>
    </location>
</feature>
<reference evidence="2" key="1">
    <citation type="submission" date="2023-03" db="EMBL/GenBank/DDBJ databases">
        <title>Massive genome expansion in bonnet fungi (Mycena s.s.) driven by repeated elements and novel gene families across ecological guilds.</title>
        <authorList>
            <consortium name="Lawrence Berkeley National Laboratory"/>
            <person name="Harder C.B."/>
            <person name="Miyauchi S."/>
            <person name="Viragh M."/>
            <person name="Kuo A."/>
            <person name="Thoen E."/>
            <person name="Andreopoulos B."/>
            <person name="Lu D."/>
            <person name="Skrede I."/>
            <person name="Drula E."/>
            <person name="Henrissat B."/>
            <person name="Morin E."/>
            <person name="Kohler A."/>
            <person name="Barry K."/>
            <person name="LaButti K."/>
            <person name="Morin E."/>
            <person name="Salamov A."/>
            <person name="Lipzen A."/>
            <person name="Mereny Z."/>
            <person name="Hegedus B."/>
            <person name="Baldrian P."/>
            <person name="Stursova M."/>
            <person name="Weitz H."/>
            <person name="Taylor A."/>
            <person name="Grigoriev I.V."/>
            <person name="Nagy L.G."/>
            <person name="Martin F."/>
            <person name="Kauserud H."/>
        </authorList>
    </citation>
    <scope>NUCLEOTIDE SEQUENCE</scope>
    <source>
        <strain evidence="2">CBHHK067</strain>
    </source>
</reference>
<dbReference type="Proteomes" id="UP001221757">
    <property type="component" value="Unassembled WGS sequence"/>
</dbReference>
<dbReference type="EMBL" id="JARKIE010000002">
    <property type="protein sequence ID" value="KAJ7709798.1"/>
    <property type="molecule type" value="Genomic_DNA"/>
</dbReference>
<accession>A0AAD7H120</accession>
<feature type="compositionally biased region" description="Basic and acidic residues" evidence="1">
    <location>
        <begin position="67"/>
        <end position="89"/>
    </location>
</feature>
<organism evidence="2 3">
    <name type="scientific">Mycena rosella</name>
    <name type="common">Pink bonnet</name>
    <name type="synonym">Agaricus rosellus</name>
    <dbReference type="NCBI Taxonomy" id="1033263"/>
    <lineage>
        <taxon>Eukaryota</taxon>
        <taxon>Fungi</taxon>
        <taxon>Dikarya</taxon>
        <taxon>Basidiomycota</taxon>
        <taxon>Agaricomycotina</taxon>
        <taxon>Agaricomycetes</taxon>
        <taxon>Agaricomycetidae</taxon>
        <taxon>Agaricales</taxon>
        <taxon>Marasmiineae</taxon>
        <taxon>Mycenaceae</taxon>
        <taxon>Mycena</taxon>
    </lineage>
</organism>